<reference evidence="5 6" key="1">
    <citation type="journal article" date="2018" name="Environ. Microbiol.">
        <title>Novel energy conservation strategies and behaviour of Pelotomaculum schinkii driving syntrophic propionate catabolism.</title>
        <authorList>
            <person name="Hidalgo-Ahumada C.A.P."/>
            <person name="Nobu M.K."/>
            <person name="Narihiro T."/>
            <person name="Tamaki H."/>
            <person name="Liu W.T."/>
            <person name="Kamagata Y."/>
            <person name="Stams A.J.M."/>
            <person name="Imachi H."/>
            <person name="Sousa D.Z."/>
        </authorList>
    </citation>
    <scope>NUCLEOTIDE SEQUENCE [LARGE SCALE GENOMIC DNA]</scope>
    <source>
        <strain evidence="5 6">MGP</strain>
    </source>
</reference>
<dbReference type="NCBIfam" id="TIGR01441">
    <property type="entry name" value="GPR"/>
    <property type="match status" value="1"/>
</dbReference>
<dbReference type="GO" id="GO:0006508">
    <property type="term" value="P:proteolysis"/>
    <property type="evidence" value="ECO:0007669"/>
    <property type="project" value="UniProtKB-UniRule"/>
</dbReference>
<comment type="caution">
    <text evidence="5">The sequence shown here is derived from an EMBL/GenBank/DDBJ whole genome shotgun (WGS) entry which is preliminary data.</text>
</comment>
<dbReference type="AlphaFoldDB" id="A0A4Y7RT85"/>
<organism evidence="5 6">
    <name type="scientific">Pelotomaculum propionicicum</name>
    <dbReference type="NCBI Taxonomy" id="258475"/>
    <lineage>
        <taxon>Bacteria</taxon>
        <taxon>Bacillati</taxon>
        <taxon>Bacillota</taxon>
        <taxon>Clostridia</taxon>
        <taxon>Eubacteriales</taxon>
        <taxon>Desulfotomaculaceae</taxon>
        <taxon>Pelotomaculum</taxon>
    </lineage>
</organism>
<dbReference type="GO" id="GO:0004222">
    <property type="term" value="F:metalloendopeptidase activity"/>
    <property type="evidence" value="ECO:0007669"/>
    <property type="project" value="UniProtKB-UniRule"/>
</dbReference>
<dbReference type="OrthoDB" id="9777293at2"/>
<dbReference type="InterPro" id="IPR023430">
    <property type="entry name" value="Pept_HybD-like_dom_sf"/>
</dbReference>
<dbReference type="GO" id="GO:0009847">
    <property type="term" value="P:spore germination"/>
    <property type="evidence" value="ECO:0007669"/>
    <property type="project" value="UniProtKB-UniRule"/>
</dbReference>
<comment type="PTM">
    <text evidence="4">Autoproteolytically processed. The inactive tetrameric zymogen termed p46 autoprocesses to a smaller form termed p41, which is active only during spore germination.</text>
</comment>
<dbReference type="PIRSF" id="PIRSF019549">
    <property type="entry name" value="Peptidase_A25"/>
    <property type="match status" value="1"/>
</dbReference>
<comment type="function">
    <text evidence="4">Initiates the rapid degradation of small, acid-soluble proteins during spore germination.</text>
</comment>
<sequence>MNLDFFKNNNISVDLAIEAHDIVRGQLETEIPGAVVDRHNYENATVTVVKIVEPQAAQMMGKPIGTYITIDAPAIRDNNRVAQKEVAEILAAQLSSLFNLPENANVLLVGLGNWQATPDSLGPRVVDQTIVTRHLYKYAPEELQGGMRSVSALAPGVLGITGIETAEIIKGVVEKIQPDLIVAIDALAAGSVERIGSTIQLADTGVSPGSGIGNKRTGINKETMGVKTIAIGVPTVVHAAVIAQVTSEHFLEKLQQNPMFSQIYNNLSPDYAQDVINSVLAPFAGNLMVTPKEIDDLILSTSKIIAGGVSMALHPAINAEQYSMYLN</sequence>
<dbReference type="HAMAP" id="MF_00626">
    <property type="entry name" value="Germination_prot"/>
    <property type="match status" value="1"/>
</dbReference>
<dbReference type="InterPro" id="IPR005080">
    <property type="entry name" value="Peptidase_A25"/>
</dbReference>
<feature type="chain" id="PRO_5023315021" description="Germination protease" evidence="4">
    <location>
        <begin position="15"/>
        <end position="327"/>
    </location>
</feature>
<evidence type="ECO:0000313" key="6">
    <source>
        <dbReference type="Proteomes" id="UP000297597"/>
    </source>
</evidence>
<dbReference type="EC" id="3.4.24.78" evidence="4"/>
<dbReference type="Pfam" id="PF03418">
    <property type="entry name" value="Peptidase_A25"/>
    <property type="match status" value="1"/>
</dbReference>
<dbReference type="Gene3D" id="3.40.50.1450">
    <property type="entry name" value="HybD-like"/>
    <property type="match status" value="1"/>
</dbReference>
<keyword evidence="6" id="KW-1185">Reference proteome</keyword>
<dbReference type="EMBL" id="QFFZ01000009">
    <property type="protein sequence ID" value="TEB12093.1"/>
    <property type="molecule type" value="Genomic_DNA"/>
</dbReference>
<evidence type="ECO:0000256" key="2">
    <source>
        <dbReference type="ARBA" id="ARBA00022801"/>
    </source>
</evidence>
<protein>
    <recommendedName>
        <fullName evidence="4">Germination protease</fullName>
        <ecNumber evidence="4">3.4.24.78</ecNumber>
    </recommendedName>
    <alternativeName>
        <fullName evidence="4">GPR endopeptidase</fullName>
    </alternativeName>
    <alternativeName>
        <fullName evidence="4">Germination proteinase</fullName>
    </alternativeName>
    <alternativeName>
        <fullName evidence="4">Spore protease</fullName>
    </alternativeName>
</protein>
<accession>A0A4Y7RT85</accession>
<feature type="propeptide" id="PRO_5021519789" evidence="4">
    <location>
        <begin position="1"/>
        <end position="14"/>
    </location>
</feature>
<evidence type="ECO:0000256" key="4">
    <source>
        <dbReference type="HAMAP-Rule" id="MF_00626"/>
    </source>
</evidence>
<comment type="catalytic activity">
    <reaction evidence="4">
        <text>Endopeptidase action with P4 Glu or Asp, P1 preferably Glu &gt; Asp, P1' hydrophobic and P2' Ala.</text>
        <dbReference type="EC" id="3.4.24.78"/>
    </reaction>
</comment>
<name>A0A4Y7RT85_9FIRM</name>
<comment type="similarity">
    <text evidence="4">Belongs to the peptidase A25 family.</text>
</comment>
<comment type="subunit">
    <text evidence="4">Homotetramer.</text>
</comment>
<proteinExistence type="inferred from homology"/>
<evidence type="ECO:0000313" key="5">
    <source>
        <dbReference type="EMBL" id="TEB12093.1"/>
    </source>
</evidence>
<keyword evidence="2 4" id="KW-0378">Hydrolase</keyword>
<keyword evidence="3 4" id="KW-0865">Zymogen</keyword>
<dbReference type="Proteomes" id="UP000297597">
    <property type="component" value="Unassembled WGS sequence"/>
</dbReference>
<dbReference type="RefSeq" id="WP_134213116.1">
    <property type="nucleotide sequence ID" value="NZ_QFFZ01000009.1"/>
</dbReference>
<keyword evidence="1 4" id="KW-0645">Protease</keyword>
<evidence type="ECO:0000256" key="1">
    <source>
        <dbReference type="ARBA" id="ARBA00022670"/>
    </source>
</evidence>
<gene>
    <name evidence="4 5" type="primary">gpr</name>
    <name evidence="5" type="ORF">Pmgp_01249</name>
</gene>
<evidence type="ECO:0000256" key="3">
    <source>
        <dbReference type="ARBA" id="ARBA00023145"/>
    </source>
</evidence>
<dbReference type="SUPFAM" id="SSF53163">
    <property type="entry name" value="HybD-like"/>
    <property type="match status" value="1"/>
</dbReference>